<dbReference type="Gene3D" id="3.40.50.300">
    <property type="entry name" value="P-loop containing nucleotide triphosphate hydrolases"/>
    <property type="match status" value="1"/>
</dbReference>
<protein>
    <recommendedName>
        <fullName evidence="4">ATP-dependent exonuclease SbcCD, C subunit-like protein</fullName>
    </recommendedName>
</protein>
<dbReference type="AlphaFoldDB" id="C5S3W2"/>
<feature type="coiled-coil region" evidence="1">
    <location>
        <begin position="305"/>
        <end position="449"/>
    </location>
</feature>
<keyword evidence="1" id="KW-0175">Coiled coil</keyword>
<dbReference type="Proteomes" id="UP000005532">
    <property type="component" value="Unassembled WGS sequence"/>
</dbReference>
<feature type="coiled-coil region" evidence="1">
    <location>
        <begin position="627"/>
        <end position="654"/>
    </location>
</feature>
<dbReference type="OrthoDB" id="174137at2"/>
<dbReference type="SUPFAM" id="SSF52540">
    <property type="entry name" value="P-loop containing nucleoside triphosphate hydrolases"/>
    <property type="match status" value="1"/>
</dbReference>
<reference evidence="2 3" key="1">
    <citation type="journal article" date="2010" name="Vet. Microbiol.">
        <title>Production of haemolysins by strains of the Actinobacillus minor/porcitonsillarum complex.</title>
        <authorList>
            <person name="Arya G."/>
            <person name="Niven D.F."/>
        </authorList>
    </citation>
    <scope>NUCLEOTIDE SEQUENCE [LARGE SCALE GENOMIC DNA]</scope>
    <source>
        <strain evidence="2 3">NM305</strain>
    </source>
</reference>
<dbReference type="eggNOG" id="COG4913">
    <property type="taxonomic scope" value="Bacteria"/>
</dbReference>
<sequence length="1114" mass="127975">MDVFELDFSNDLQQSGFRLSRLEIFNWGTFDKKIWSLNLNGKNSLLTGDIGSGKSTVVDAITTLLIPAHKIAYNKAAGAEAKERSLRSYVLGFYKSERNVETGTSKPVALRDASQYSVILGIFENEANGKTVSIAQVFAIKENQNQPIRLYVVAEKKLSIQVDFANFGSDFTALRKKLKGKEIEYFDTYPPYAAWFKRRFGIQNEQALELFHQTVSMKSVGNLTDFVRSHMLEPFEETPNRIAHLITHFDDLNRSHQAVETAKKQVTLLTPLAENSQKYTALTAEIAYIRRCRESLHSYFSGLKLDLLARRLADLQADLVKNQAKVALLNNEKSQQEVHIEQLKQHIRENGGNRLEALGLQIKEAQLKANTLKKRANDYRSLLLKLDEQPAENEDEFAIQQYTVGEKLAEWQQRETELQNQLTEIAVELHQLNNETSAIGQEIQSLKQRKSNIPSQQITIRERICAALNLSEENLPFVGELLQVQESEKTWQGAAERLLHNFGLSMLVAEKDYVKVSEWVNNNHLKGRLVYFRVGKVREQAPFVVGSLAAKLAIKPDTPYADWLENELFHRFDHICCTDLDHFRKEAKAITQTGQIKDKSGRHEKDDRHHLEDRSRYILGWSNKEKLQAFEAKLAQLNTKISELRQTGAKLEEEKTACVEKKEAATQLKFFQSFNDIDWQSAVKSLQMLQAEYDELKAASDVLQQLQSKLDESLLVLNAKLAEIAEAVKAQGTLEEKIKHSEKTQAELKKELAENPVDTEVFQALEQQRAEKLEGQRLYVESCDGQERQLRELFQAEIDRKDRQAKTLNDRLIAAMQDFKHQYPSETVEFDANIEACFEYEKLLKKLNDDDLPRFEARFKELLNVNTINEIANLNAQLNRERETIKDRIEQINQSLFEIDYNPNRYIKLEPETSLDAEIRQFQQELRACTEGALTGSEDSQYSEAKFLQVKAIIDRFKGREGSTELDKRWTAKVTDVRNWFLFNAAVRWREDDSEFDRYSDSDGKSGGQKEKLAYTILAASIAYQFGIGSQNARTFRFVMIDEAFGRGSDESAQYGLELFRKMNLQLLIVTPLQKVKVIEPYVNSVGWVENLGGKESRLLNLTIDEYHQREQQQ</sequence>
<gene>
    <name evidence="2" type="ORF">AM305_01831</name>
</gene>
<dbReference type="Pfam" id="PF13558">
    <property type="entry name" value="SbcC_Walker_B"/>
    <property type="match status" value="1"/>
</dbReference>
<dbReference type="Pfam" id="PF13555">
    <property type="entry name" value="AAA_29"/>
    <property type="match status" value="1"/>
</dbReference>
<proteinExistence type="predicted"/>
<name>C5S3W2_9PAST</name>
<evidence type="ECO:0000313" key="2">
    <source>
        <dbReference type="EMBL" id="EER46403.1"/>
    </source>
</evidence>
<dbReference type="InterPro" id="IPR027417">
    <property type="entry name" value="P-loop_NTPase"/>
</dbReference>
<comment type="caution">
    <text evidence="2">The sequence shown here is derived from an EMBL/GenBank/DDBJ whole genome shotgun (WGS) entry which is preliminary data.</text>
</comment>
<evidence type="ECO:0008006" key="4">
    <source>
        <dbReference type="Google" id="ProtNLM"/>
    </source>
</evidence>
<evidence type="ECO:0000313" key="3">
    <source>
        <dbReference type="Proteomes" id="UP000005532"/>
    </source>
</evidence>
<dbReference type="RefSeq" id="WP_005825227.1">
    <property type="nucleotide sequence ID" value="NZ_ACQL01000115.1"/>
</dbReference>
<feature type="coiled-coil region" evidence="1">
    <location>
        <begin position="864"/>
        <end position="895"/>
    </location>
</feature>
<dbReference type="EMBL" id="ACQL01000115">
    <property type="protein sequence ID" value="EER46403.1"/>
    <property type="molecule type" value="Genomic_DNA"/>
</dbReference>
<organism evidence="2 3">
    <name type="scientific">Actinobacillus minor NM305</name>
    <dbReference type="NCBI Taxonomy" id="637911"/>
    <lineage>
        <taxon>Bacteria</taxon>
        <taxon>Pseudomonadati</taxon>
        <taxon>Pseudomonadota</taxon>
        <taxon>Gammaproteobacteria</taxon>
        <taxon>Pasteurellales</taxon>
        <taxon>Pasteurellaceae</taxon>
        <taxon>Actinobacillus</taxon>
    </lineage>
</organism>
<accession>C5S3W2</accession>
<evidence type="ECO:0000256" key="1">
    <source>
        <dbReference type="SAM" id="Coils"/>
    </source>
</evidence>